<evidence type="ECO:0000256" key="10">
    <source>
        <dbReference type="ARBA" id="ARBA00023136"/>
    </source>
</evidence>
<dbReference type="GO" id="GO:0046872">
    <property type="term" value="F:metal ion binding"/>
    <property type="evidence" value="ECO:0007669"/>
    <property type="project" value="UniProtKB-KW"/>
</dbReference>
<dbReference type="SUPFAM" id="SSF50156">
    <property type="entry name" value="PDZ domain-like"/>
    <property type="match status" value="1"/>
</dbReference>
<comment type="similarity">
    <text evidence="3 11">Belongs to the peptidase M50B family.</text>
</comment>
<dbReference type="Proteomes" id="UP000184038">
    <property type="component" value="Unassembled WGS sequence"/>
</dbReference>
<dbReference type="InterPro" id="IPR041489">
    <property type="entry name" value="PDZ_6"/>
</dbReference>
<keyword evidence="8 11" id="KW-1133">Transmembrane helix</keyword>
<dbReference type="OrthoDB" id="9782003at2"/>
<feature type="domain" description="PDZ" evidence="12">
    <location>
        <begin position="120"/>
        <end position="187"/>
    </location>
</feature>
<dbReference type="InterPro" id="IPR004387">
    <property type="entry name" value="Pept_M50_Zn"/>
</dbReference>
<feature type="transmembrane region" description="Helical" evidence="11">
    <location>
        <begin position="276"/>
        <end position="297"/>
    </location>
</feature>
<dbReference type="Gene3D" id="2.30.42.10">
    <property type="match status" value="1"/>
</dbReference>
<comment type="cofactor">
    <cofactor evidence="1 11">
        <name>Zn(2+)</name>
        <dbReference type="ChEBI" id="CHEBI:29105"/>
    </cofactor>
</comment>
<evidence type="ECO:0000256" key="1">
    <source>
        <dbReference type="ARBA" id="ARBA00001947"/>
    </source>
</evidence>
<evidence type="ECO:0000256" key="3">
    <source>
        <dbReference type="ARBA" id="ARBA00007931"/>
    </source>
</evidence>
<dbReference type="CDD" id="cd06163">
    <property type="entry name" value="S2P-M50_PDZ_RseP-like"/>
    <property type="match status" value="1"/>
</dbReference>
<keyword evidence="14" id="KW-1185">Reference proteome</keyword>
<protein>
    <recommendedName>
        <fullName evidence="11">Zinc metalloprotease</fullName>
        <ecNumber evidence="11">3.4.24.-</ecNumber>
    </recommendedName>
</protein>
<evidence type="ECO:0000313" key="13">
    <source>
        <dbReference type="EMBL" id="SHL95691.1"/>
    </source>
</evidence>
<dbReference type="RefSeq" id="WP_073281868.1">
    <property type="nucleotide sequence ID" value="NZ_FRCP01000005.1"/>
</dbReference>
<evidence type="ECO:0000256" key="4">
    <source>
        <dbReference type="ARBA" id="ARBA00022670"/>
    </source>
</evidence>
<evidence type="ECO:0000256" key="2">
    <source>
        <dbReference type="ARBA" id="ARBA00004141"/>
    </source>
</evidence>
<dbReference type="InterPro" id="IPR001478">
    <property type="entry name" value="PDZ"/>
</dbReference>
<evidence type="ECO:0000256" key="11">
    <source>
        <dbReference type="RuleBase" id="RU362031"/>
    </source>
</evidence>
<feature type="transmembrane region" description="Helical" evidence="11">
    <location>
        <begin position="84"/>
        <end position="110"/>
    </location>
</feature>
<dbReference type="Pfam" id="PF17820">
    <property type="entry name" value="PDZ_6"/>
    <property type="match status" value="1"/>
</dbReference>
<dbReference type="InterPro" id="IPR008915">
    <property type="entry name" value="Peptidase_M50"/>
</dbReference>
<keyword evidence="9 11" id="KW-0482">Metalloprotease</keyword>
<gene>
    <name evidence="13" type="ORF">SAMN02746066_00218</name>
</gene>
<dbReference type="GO" id="GO:0016020">
    <property type="term" value="C:membrane"/>
    <property type="evidence" value="ECO:0007669"/>
    <property type="project" value="UniProtKB-SubCell"/>
</dbReference>
<dbReference type="NCBIfam" id="TIGR00054">
    <property type="entry name" value="RIP metalloprotease RseP"/>
    <property type="match status" value="1"/>
</dbReference>
<dbReference type="SMART" id="SM00228">
    <property type="entry name" value="PDZ"/>
    <property type="match status" value="1"/>
</dbReference>
<dbReference type="InterPro" id="IPR036034">
    <property type="entry name" value="PDZ_sf"/>
</dbReference>
<evidence type="ECO:0000259" key="12">
    <source>
        <dbReference type="PROSITE" id="PS50106"/>
    </source>
</evidence>
<dbReference type="CDD" id="cd23081">
    <property type="entry name" value="cpPDZ_EcRseP-like"/>
    <property type="match status" value="1"/>
</dbReference>
<dbReference type="AlphaFoldDB" id="A0A1M7EVI0"/>
<proteinExistence type="inferred from homology"/>
<evidence type="ECO:0000256" key="5">
    <source>
        <dbReference type="ARBA" id="ARBA00022692"/>
    </source>
</evidence>
<keyword evidence="11" id="KW-0479">Metal-binding</keyword>
<keyword evidence="7 11" id="KW-0862">Zinc</keyword>
<dbReference type="GO" id="GO:0006508">
    <property type="term" value="P:proteolysis"/>
    <property type="evidence" value="ECO:0007669"/>
    <property type="project" value="UniProtKB-KW"/>
</dbReference>
<keyword evidence="5 11" id="KW-0812">Transmembrane</keyword>
<accession>A0A1M7EVI0</accession>
<dbReference type="PANTHER" id="PTHR42837:SF2">
    <property type="entry name" value="MEMBRANE METALLOPROTEASE ARASP2, CHLOROPLASTIC-RELATED"/>
    <property type="match status" value="1"/>
</dbReference>
<sequence length="356" mass="38364">MNIILAILIFSLIIIIHELGHFLLAKKNGIEVVEFSVGMGPRLFSFLRNGTRYSLKLFPIGGSCMMLGEDEEADSPNSFGKKGVWARISVIAAGPIFNFILAFVLAMIVVGKVGYDPSSIAQIVEDSPAEEAGLQVGDVIVEMNGSHIDNGREVTFYLFFHPTSEKDVTLTINRGGEIMDITITPEKIESGAYQMGFLANLGRTKTIATTGEKMNAFDVVKYSAIEVKSWIVSAVQSVGGLITGKVSTSDLAGPVAIVDMIGDGINSTKSEGVSAVVIQLLYMSILLSANLGVMNLLPLPALDGGRLVFLIIEAVRGKPVDPKKEGFVHMVGLALLMLLMVFVMFNDVKRLFGFIV</sequence>
<evidence type="ECO:0000313" key="14">
    <source>
        <dbReference type="Proteomes" id="UP000184038"/>
    </source>
</evidence>
<dbReference type="GO" id="GO:0004222">
    <property type="term" value="F:metalloendopeptidase activity"/>
    <property type="evidence" value="ECO:0007669"/>
    <property type="project" value="InterPro"/>
</dbReference>
<name>A0A1M7EVI0_9FIRM</name>
<evidence type="ECO:0000256" key="6">
    <source>
        <dbReference type="ARBA" id="ARBA00022801"/>
    </source>
</evidence>
<feature type="transmembrane region" description="Helical" evidence="11">
    <location>
        <begin position="326"/>
        <end position="345"/>
    </location>
</feature>
<evidence type="ECO:0000256" key="9">
    <source>
        <dbReference type="ARBA" id="ARBA00023049"/>
    </source>
</evidence>
<evidence type="ECO:0000256" key="8">
    <source>
        <dbReference type="ARBA" id="ARBA00022989"/>
    </source>
</evidence>
<dbReference type="PANTHER" id="PTHR42837">
    <property type="entry name" value="REGULATOR OF SIGMA-E PROTEASE RSEP"/>
    <property type="match status" value="1"/>
</dbReference>
<dbReference type="Pfam" id="PF02163">
    <property type="entry name" value="Peptidase_M50"/>
    <property type="match status" value="1"/>
</dbReference>
<dbReference type="EC" id="3.4.24.-" evidence="11"/>
<comment type="subcellular location">
    <subcellularLocation>
        <location evidence="2">Membrane</location>
        <topology evidence="2">Multi-pass membrane protein</topology>
    </subcellularLocation>
</comment>
<dbReference type="EMBL" id="FRCP01000005">
    <property type="protein sequence ID" value="SHL95691.1"/>
    <property type="molecule type" value="Genomic_DNA"/>
</dbReference>
<keyword evidence="6 11" id="KW-0378">Hydrolase</keyword>
<keyword evidence="4 13" id="KW-0645">Protease</keyword>
<keyword evidence="10 11" id="KW-0472">Membrane</keyword>
<dbReference type="STRING" id="1120996.SAMN02746066_00218"/>
<reference evidence="13 14" key="1">
    <citation type="submission" date="2016-11" db="EMBL/GenBank/DDBJ databases">
        <authorList>
            <person name="Jaros S."/>
            <person name="Januszkiewicz K."/>
            <person name="Wedrychowicz H."/>
        </authorList>
    </citation>
    <scope>NUCLEOTIDE SEQUENCE [LARGE SCALE GENOMIC DNA]</scope>
    <source>
        <strain evidence="13 14">DSM 15930</strain>
    </source>
</reference>
<dbReference type="PROSITE" id="PS50106">
    <property type="entry name" value="PDZ"/>
    <property type="match status" value="1"/>
</dbReference>
<evidence type="ECO:0000256" key="7">
    <source>
        <dbReference type="ARBA" id="ARBA00022833"/>
    </source>
</evidence>
<organism evidence="13 14">
    <name type="scientific">Anaerosporobacter mobilis DSM 15930</name>
    <dbReference type="NCBI Taxonomy" id="1120996"/>
    <lineage>
        <taxon>Bacteria</taxon>
        <taxon>Bacillati</taxon>
        <taxon>Bacillota</taxon>
        <taxon>Clostridia</taxon>
        <taxon>Lachnospirales</taxon>
        <taxon>Lachnospiraceae</taxon>
        <taxon>Anaerosporobacter</taxon>
    </lineage>
</organism>